<dbReference type="OrthoDB" id="302708at2759"/>
<proteinExistence type="predicted"/>
<evidence type="ECO:0000313" key="3">
    <source>
        <dbReference type="Proteomes" id="UP000683925"/>
    </source>
</evidence>
<keyword evidence="1" id="KW-0175">Coiled coil</keyword>
<sequence>MNELAQINEYIKKIEEMYSESFFEKRMNDTSSEEKNNEIKFMMEQINQDQGVIENLIYISLFLIGTLQAKQDDEQENNDFQEKQRKQLLNELQQERDQILQYKNLYHEKCQIIDEQLYVISDLEQQVSILKNQNTNLENQNLRIQRSQIDNGSITEIIQLQEQQLVKNQNFQQELQAVNQKLKSDLQAYQIEINDYKDQIEELNILLKQMKFEFSQLKLQKQQQDILIQSLEQDLKIQNEIVIDYEIQIDQLKEQIRSINNTKMKQNEKAIEKKGDDQDYNLQNSAYTTNLEATQFSEVQQSNQQQTQQPNLKLQLPLLSYRQQLYKFQIPEVSERQEQSDQTQKGNQNEGDLYTVVSTFEVNQVEKESLRDKIKSVQEDNLVESAPNSQFVSQTARLDLNKTQIPKFQFSDINNRITVAKQRKSKTIEQVGVQQYLQQLGKRSNSKIIEIQKSYPDPYYIFFELLVQCVKINSDNFDEIYSVNTETLYKECQKEGKAYFEWQDWVQKRLNIEQMQNQG</sequence>
<accession>A0A8S1TS27</accession>
<reference evidence="2" key="1">
    <citation type="submission" date="2021-01" db="EMBL/GenBank/DDBJ databases">
        <authorList>
            <consortium name="Genoscope - CEA"/>
            <person name="William W."/>
        </authorList>
    </citation>
    <scope>NUCLEOTIDE SEQUENCE</scope>
</reference>
<keyword evidence="3" id="KW-1185">Reference proteome</keyword>
<gene>
    <name evidence="2" type="ORF">POCTA_138.1.T0320214</name>
</gene>
<evidence type="ECO:0000256" key="1">
    <source>
        <dbReference type="SAM" id="Coils"/>
    </source>
</evidence>
<dbReference type="AlphaFoldDB" id="A0A8S1TS27"/>
<protein>
    <submittedName>
        <fullName evidence="2">Uncharacterized protein</fullName>
    </submittedName>
</protein>
<dbReference type="OMA" id="VIDYEIQ"/>
<organism evidence="2 3">
    <name type="scientific">Paramecium octaurelia</name>
    <dbReference type="NCBI Taxonomy" id="43137"/>
    <lineage>
        <taxon>Eukaryota</taxon>
        <taxon>Sar</taxon>
        <taxon>Alveolata</taxon>
        <taxon>Ciliophora</taxon>
        <taxon>Intramacronucleata</taxon>
        <taxon>Oligohymenophorea</taxon>
        <taxon>Peniculida</taxon>
        <taxon>Parameciidae</taxon>
        <taxon>Paramecium</taxon>
    </lineage>
</organism>
<dbReference type="EMBL" id="CAJJDP010000032">
    <property type="protein sequence ID" value="CAD8156621.1"/>
    <property type="molecule type" value="Genomic_DNA"/>
</dbReference>
<comment type="caution">
    <text evidence="2">The sequence shown here is derived from an EMBL/GenBank/DDBJ whole genome shotgun (WGS) entry which is preliminary data.</text>
</comment>
<evidence type="ECO:0000313" key="2">
    <source>
        <dbReference type="EMBL" id="CAD8156621.1"/>
    </source>
</evidence>
<name>A0A8S1TS27_PAROT</name>
<dbReference type="Proteomes" id="UP000683925">
    <property type="component" value="Unassembled WGS sequence"/>
</dbReference>
<feature type="coiled-coil region" evidence="1">
    <location>
        <begin position="71"/>
        <end position="269"/>
    </location>
</feature>